<evidence type="ECO:0000313" key="2">
    <source>
        <dbReference type="EMBL" id="KAF5724678.1"/>
    </source>
</evidence>
<dbReference type="Proteomes" id="UP000544331">
    <property type="component" value="Unassembled WGS sequence"/>
</dbReference>
<feature type="domain" description="Berberine/berberine-like" evidence="1">
    <location>
        <begin position="147"/>
        <end position="169"/>
    </location>
</feature>
<sequence length="175" mass="19614">MAKVIALGACVTEFIKPTGWSAYCEEKAKHAGYGVYDRARTLNFKALTPKTVEILAKYNESIPGPGSLFSVQFHRDSGHPLDSVFSPRYDHYWCEIIATSLEKAGAEATDQWVLNLQRELVERDPENILDSAYVGFVDDGEVDLKWTFGAGLESLMAVKQRIDPENVFKKTVPRL</sequence>
<reference evidence="2 3" key="1">
    <citation type="submission" date="2020-05" db="EMBL/GenBank/DDBJ databases">
        <title>Identification and distribution of gene clusters putatively required for synthesis of sphingolipid metabolism inhibitors in phylogenetically diverse species of the filamentous fungus Fusarium.</title>
        <authorList>
            <person name="Kim H.-S."/>
            <person name="Busman M."/>
            <person name="Brown D.W."/>
            <person name="Divon H."/>
            <person name="Uhlig S."/>
            <person name="Proctor R.H."/>
        </authorList>
    </citation>
    <scope>NUCLEOTIDE SEQUENCE [LARGE SCALE GENOMIC DNA]</scope>
    <source>
        <strain evidence="2 3">NRRL 66235</strain>
    </source>
</reference>
<organism evidence="2 3">
    <name type="scientific">Fusarium mundagurra</name>
    <dbReference type="NCBI Taxonomy" id="1567541"/>
    <lineage>
        <taxon>Eukaryota</taxon>
        <taxon>Fungi</taxon>
        <taxon>Dikarya</taxon>
        <taxon>Ascomycota</taxon>
        <taxon>Pezizomycotina</taxon>
        <taxon>Sordariomycetes</taxon>
        <taxon>Hypocreomycetidae</taxon>
        <taxon>Hypocreales</taxon>
        <taxon>Nectriaceae</taxon>
        <taxon>Fusarium</taxon>
        <taxon>Fusarium fujikuroi species complex</taxon>
    </lineage>
</organism>
<protein>
    <submittedName>
        <fullName evidence="2">D-lactate dehydrogenase</fullName>
    </submittedName>
</protein>
<evidence type="ECO:0000259" key="1">
    <source>
        <dbReference type="Pfam" id="PF08031"/>
    </source>
</evidence>
<dbReference type="AlphaFoldDB" id="A0A8H6DP76"/>
<evidence type="ECO:0000313" key="3">
    <source>
        <dbReference type="Proteomes" id="UP000544331"/>
    </source>
</evidence>
<accession>A0A8H6DP76</accession>
<dbReference type="InterPro" id="IPR016169">
    <property type="entry name" value="FAD-bd_PCMH_sub2"/>
</dbReference>
<dbReference type="InterPro" id="IPR012951">
    <property type="entry name" value="BBE"/>
</dbReference>
<dbReference type="Gene3D" id="3.30.465.10">
    <property type="match status" value="1"/>
</dbReference>
<dbReference type="GO" id="GO:0016491">
    <property type="term" value="F:oxidoreductase activity"/>
    <property type="evidence" value="ECO:0007669"/>
    <property type="project" value="InterPro"/>
</dbReference>
<dbReference type="Gene3D" id="3.40.462.20">
    <property type="match status" value="1"/>
</dbReference>
<proteinExistence type="predicted"/>
<dbReference type="OrthoDB" id="407275at2759"/>
<comment type="caution">
    <text evidence="2">The sequence shown here is derived from an EMBL/GenBank/DDBJ whole genome shotgun (WGS) entry which is preliminary data.</text>
</comment>
<dbReference type="GO" id="GO:0050660">
    <property type="term" value="F:flavin adenine dinucleotide binding"/>
    <property type="evidence" value="ECO:0007669"/>
    <property type="project" value="InterPro"/>
</dbReference>
<name>A0A8H6DP76_9HYPO</name>
<gene>
    <name evidence="2" type="ORF">FMUND_564</name>
</gene>
<keyword evidence="3" id="KW-1185">Reference proteome</keyword>
<dbReference type="Pfam" id="PF08031">
    <property type="entry name" value="BBE"/>
    <property type="match status" value="1"/>
</dbReference>
<dbReference type="EMBL" id="JAAOAN010000028">
    <property type="protein sequence ID" value="KAF5724678.1"/>
    <property type="molecule type" value="Genomic_DNA"/>
</dbReference>